<dbReference type="PRINTS" id="PR00082">
    <property type="entry name" value="GLFDHDRGNASE"/>
</dbReference>
<dbReference type="PANTHER" id="PTHR42722">
    <property type="entry name" value="LEUCINE DEHYDROGENASE"/>
    <property type="match status" value="1"/>
</dbReference>
<dbReference type="InterPro" id="IPR033524">
    <property type="entry name" value="Glu/Leu/Phe/Val_DH_AS"/>
</dbReference>
<organism evidence="6 7">
    <name type="scientific">Jeotgalibacillus haloalkalitolerans</name>
    <dbReference type="NCBI Taxonomy" id="3104292"/>
    <lineage>
        <taxon>Bacteria</taxon>
        <taxon>Bacillati</taxon>
        <taxon>Bacillota</taxon>
        <taxon>Bacilli</taxon>
        <taxon>Bacillales</taxon>
        <taxon>Caryophanaceae</taxon>
        <taxon>Jeotgalibacillus</taxon>
    </lineage>
</organism>
<dbReference type="InterPro" id="IPR006096">
    <property type="entry name" value="Glu/Leu/Phe/Val/Trp_DH_C"/>
</dbReference>
<dbReference type="EMBL" id="JAXQNN010000001">
    <property type="protein sequence ID" value="MDZ5710714.1"/>
    <property type="molecule type" value="Genomic_DNA"/>
</dbReference>
<proteinExistence type="inferred from homology"/>
<dbReference type="InterPro" id="IPR006095">
    <property type="entry name" value="Glu/Leu/Phe/Val/Trp_DH"/>
</dbReference>
<evidence type="ECO:0000313" key="7">
    <source>
        <dbReference type="Proteomes" id="UP001292084"/>
    </source>
</evidence>
<gene>
    <name evidence="6" type="ORF">UFB30_00715</name>
</gene>
<keyword evidence="2 4" id="KW-0560">Oxidoreductase</keyword>
<keyword evidence="3" id="KW-0520">NAD</keyword>
<dbReference type="PROSITE" id="PS00074">
    <property type="entry name" value="GLFV_DEHYDROGENASE"/>
    <property type="match status" value="1"/>
</dbReference>
<dbReference type="SUPFAM" id="SSF51735">
    <property type="entry name" value="NAD(P)-binding Rossmann-fold domains"/>
    <property type="match status" value="1"/>
</dbReference>
<dbReference type="RefSeq" id="WP_322420524.1">
    <property type="nucleotide sequence ID" value="NZ_JAXQNN010000001.1"/>
</dbReference>
<evidence type="ECO:0000256" key="2">
    <source>
        <dbReference type="ARBA" id="ARBA00023002"/>
    </source>
</evidence>
<dbReference type="SMART" id="SM00839">
    <property type="entry name" value="ELFV_dehydrog"/>
    <property type="match status" value="1"/>
</dbReference>
<keyword evidence="7" id="KW-1185">Reference proteome</keyword>
<dbReference type="Proteomes" id="UP001292084">
    <property type="component" value="Unassembled WGS sequence"/>
</dbReference>
<dbReference type="Gene3D" id="3.40.50.10860">
    <property type="entry name" value="Leucine Dehydrogenase, chain A, domain 1"/>
    <property type="match status" value="1"/>
</dbReference>
<dbReference type="CDD" id="cd01075">
    <property type="entry name" value="NAD_bind_Leu_Phe_Val_DH"/>
    <property type="match status" value="1"/>
</dbReference>
<dbReference type="InterPro" id="IPR016211">
    <property type="entry name" value="Glu/Phe/Leu/Val/Trp_DH_bac/arc"/>
</dbReference>
<dbReference type="Pfam" id="PF02812">
    <property type="entry name" value="ELFV_dehydrog_N"/>
    <property type="match status" value="1"/>
</dbReference>
<dbReference type="InterPro" id="IPR036291">
    <property type="entry name" value="NAD(P)-bd_dom_sf"/>
</dbReference>
<dbReference type="InterPro" id="IPR046346">
    <property type="entry name" value="Aminoacid_DH-like_N_sf"/>
</dbReference>
<comment type="similarity">
    <text evidence="1 4">Belongs to the Glu/Leu/Phe/Val dehydrogenases family.</text>
</comment>
<evidence type="ECO:0000256" key="3">
    <source>
        <dbReference type="ARBA" id="ARBA00023027"/>
    </source>
</evidence>
<dbReference type="InterPro" id="IPR006097">
    <property type="entry name" value="Glu/Leu/Phe/Val/Trp_DH_dimer"/>
</dbReference>
<feature type="domain" description="Glutamate/phenylalanine/leucine/valine/L-tryptophan dehydrogenase C-terminal" evidence="5">
    <location>
        <begin position="155"/>
        <end position="364"/>
    </location>
</feature>
<dbReference type="Gene3D" id="3.40.50.720">
    <property type="entry name" value="NAD(P)-binding Rossmann-like Domain"/>
    <property type="match status" value="1"/>
</dbReference>
<evidence type="ECO:0000313" key="6">
    <source>
        <dbReference type="EMBL" id="MDZ5710714.1"/>
    </source>
</evidence>
<reference evidence="6 7" key="1">
    <citation type="submission" date="2023-12" db="EMBL/GenBank/DDBJ databases">
        <title>Jeotgalibacillus haloalkaliphilus sp. nov., a novel salt-tolerant bacteria, isolated from the estuary of the Fenhe River into the Yellow River.</title>
        <authorList>
            <person name="Li Y."/>
        </authorList>
    </citation>
    <scope>NUCLEOTIDE SEQUENCE [LARGE SCALE GENOMIC DNA]</scope>
    <source>
        <strain evidence="6 7">HH7-29</strain>
    </source>
</reference>
<comment type="caution">
    <text evidence="6">The sequence shown here is derived from an EMBL/GenBank/DDBJ whole genome shotgun (WGS) entry which is preliminary data.</text>
</comment>
<dbReference type="Pfam" id="PF00208">
    <property type="entry name" value="ELFV_dehydrog"/>
    <property type="match status" value="1"/>
</dbReference>
<accession>A0ABU5KHU0</accession>
<evidence type="ECO:0000259" key="5">
    <source>
        <dbReference type="SMART" id="SM00839"/>
    </source>
</evidence>
<evidence type="ECO:0000256" key="1">
    <source>
        <dbReference type="ARBA" id="ARBA00006382"/>
    </source>
</evidence>
<evidence type="ECO:0000256" key="4">
    <source>
        <dbReference type="RuleBase" id="RU004417"/>
    </source>
</evidence>
<protein>
    <submittedName>
        <fullName evidence="6">Glu/Leu/Phe/Val dehydrogenase dimerization domain-containing protein</fullName>
    </submittedName>
</protein>
<dbReference type="SUPFAM" id="SSF53223">
    <property type="entry name" value="Aminoacid dehydrogenase-like, N-terminal domain"/>
    <property type="match status" value="1"/>
</dbReference>
<sequence>MQSASVPSLSADLFEKMQEHEQILFCNDPATGLKAIIAIHNTTLGPAIGGTRMRNYESTEEALEDVLRLSKGMTYKCAAADLDFGGGKGVIIGDPNTDKSPELFRAYGQFVESLNGRFYTGTDMGTVLEDFVHAHRETNCIAGLPEEYGGGGETSIPTALGVLYSIKAVAKTLYGTENLLEKTFSIQGLGKVGFKVAEHLLEEGANLYVTDINPDTVDALVQKGSFMGRSVIPTDGDAIYQAPADMFVPCAIGGIINEQTIEQLSVKAIAGAANNQLLTEDLAMVLKEKGILYAPDYIVNSGGIIQVTDELYSPNKERVLKKTKAIYHSLLEVFEQAAQQNITTVEAANEICERRIESRKNRNSFFSPKKRAKWDVRH</sequence>
<dbReference type="PANTHER" id="PTHR42722:SF1">
    <property type="entry name" value="VALINE DEHYDROGENASE"/>
    <property type="match status" value="1"/>
</dbReference>
<dbReference type="PIRSF" id="PIRSF000188">
    <property type="entry name" value="Phe_leu_dh"/>
    <property type="match status" value="1"/>
</dbReference>
<name>A0ABU5KHU0_9BACL</name>